<organism evidence="2 3">
    <name type="scientific">Arachnia propionica</name>
    <dbReference type="NCBI Taxonomy" id="1750"/>
    <lineage>
        <taxon>Bacteria</taxon>
        <taxon>Bacillati</taxon>
        <taxon>Actinomycetota</taxon>
        <taxon>Actinomycetes</taxon>
        <taxon>Propionibacteriales</taxon>
        <taxon>Propionibacteriaceae</taxon>
        <taxon>Arachnia</taxon>
    </lineage>
</organism>
<protein>
    <submittedName>
        <fullName evidence="2">Uncharacterized protein</fullName>
    </submittedName>
</protein>
<reference evidence="2 3" key="1">
    <citation type="submission" date="2018-11" db="EMBL/GenBank/DDBJ databases">
        <title>Genomes From Bacteria Associated with the Canine Oral Cavity: a Test Case for Automated Genome-Based Taxonomic Assignment.</title>
        <authorList>
            <person name="Coil D.A."/>
            <person name="Jospin G."/>
            <person name="Darling A.E."/>
            <person name="Wallis C."/>
            <person name="Davis I.J."/>
            <person name="Harris S."/>
            <person name="Eisen J.A."/>
            <person name="Holcombe L.J."/>
            <person name="O'Flynn C."/>
        </authorList>
    </citation>
    <scope>NUCLEOTIDE SEQUENCE [LARGE SCALE GENOMIC DNA]</scope>
    <source>
        <strain evidence="2 3">OH2822_COT-296</strain>
    </source>
</reference>
<proteinExistence type="predicted"/>
<feature type="compositionally biased region" description="Low complexity" evidence="1">
    <location>
        <begin position="494"/>
        <end position="504"/>
    </location>
</feature>
<dbReference type="CDD" id="cd20739">
    <property type="entry name" value="PoNe_DUF637"/>
    <property type="match status" value="1"/>
</dbReference>
<dbReference type="OrthoDB" id="4818302at2"/>
<accession>A0A3P1WXC7</accession>
<feature type="region of interest" description="Disordered" evidence="1">
    <location>
        <begin position="435"/>
        <end position="519"/>
    </location>
</feature>
<dbReference type="AlphaFoldDB" id="A0A3P1WXC7"/>
<feature type="compositionally biased region" description="Basic and acidic residues" evidence="1">
    <location>
        <begin position="697"/>
        <end position="713"/>
    </location>
</feature>
<comment type="caution">
    <text evidence="2">The sequence shown here is derived from an EMBL/GenBank/DDBJ whole genome shotgun (WGS) entry which is preliminary data.</text>
</comment>
<dbReference type="InterPro" id="IPR049762">
    <property type="entry name" value="PoNe_dom"/>
</dbReference>
<feature type="compositionally biased region" description="Gly residues" evidence="1">
    <location>
        <begin position="505"/>
        <end position="514"/>
    </location>
</feature>
<feature type="compositionally biased region" description="Low complexity" evidence="1">
    <location>
        <begin position="610"/>
        <end position="619"/>
    </location>
</feature>
<dbReference type="EMBL" id="RQYT01000003">
    <property type="protein sequence ID" value="RRD50891.1"/>
    <property type="molecule type" value="Genomic_DNA"/>
</dbReference>
<feature type="region of interest" description="Disordered" evidence="1">
    <location>
        <begin position="541"/>
        <end position="660"/>
    </location>
</feature>
<sequence length="1018" mass="105832">MAEQPQSSDGLVCPAAFPVKSGQMNVETVAGGGANLRAMGKTVDTHMDNIVGHWNGLPAVYAGPGAEQAYGLMAPAATSSETLKNVLDKAATAIETYAETLRPIKTRLSDLEREATAFEQEARAGYDGKSWKEHQPAVDRNAELLGRYAQIIEELTTASSTCANTINGLCTQSSPVKVEAFSAEAIMASGEMMPWGAPVEKDRNCGESVVHGAGNFLKSTWDGAKGLVGFGEDGWSWSNLGKTWLGVADFVGSTVLLANPLVGEGIKLIGGDEVDAWVDRRHDVALTAWTGFVGYDYMTAKQGGDGWHKWKEDGVAALTESVLNIGTCFIPAAGQAGAAAKVGVTGSKLANVTTKVARVGMNVADFAIPGGGWAVKAGVKVFDIGSDVVKVTDGVPLKPVPNPAGIVANTPVSNALDLAGGKPSVLAAADVPSLGSGTPRVSQGGAGVPVNHVPDLGDLGDSAKVSKPGQGSGGADAVAAGEVPRRPVDRVEVPESVAAESAGGSAAGGRGAHGGADAVPEVSAGKAAGVDDVRAPEVEAAKVPEPEAAPAAGRGSDADGVGTPEAERVPEVEGSKAADQPVDARPEGGGARTPEAERVPEVDAGRVPEPEAAPAAGRGSDADGVGTPEPDAARAADPEVTVADEVQTSEVQESAADVDAAGVDVDVRATDVDAGDGVSDVPRVADDAAKAGDVFDESIHGDPSRPPETDRHGRPVWFDEDGRRHIDGDEGGTHRDAGHNLRRGNRWIEDTNPAVPSETVKAKYSQIDLPGGMEKHLDSTTWDENGRTYQGDVEHRSGLQDEHREKIEAVAYIADEIGLSRQQLAEIKSGDVAGNVRRLMEDGVCTRREARELRRAIMDERKSLSALSEASELLGERAADGVISAREEISLFGNDSRPGAGHLDKVGVSLDPPSITVYEAKGGRAGLGDALVEGIRHQQGTGAYLEKLLVQDRRFRKDLMELLESKGSKGVAFIDALKRGEVILNYDLVRARPSGTIALSRFDMKSPPDLGRILLGEG</sequence>
<gene>
    <name evidence="2" type="ORF">EII35_02245</name>
</gene>
<evidence type="ECO:0000313" key="3">
    <source>
        <dbReference type="Proteomes" id="UP000280935"/>
    </source>
</evidence>
<feature type="compositionally biased region" description="Basic and acidic residues" evidence="1">
    <location>
        <begin position="483"/>
        <end position="493"/>
    </location>
</feature>
<feature type="region of interest" description="Disordered" evidence="1">
    <location>
        <begin position="695"/>
        <end position="740"/>
    </location>
</feature>
<feature type="compositionally biased region" description="Basic and acidic residues" evidence="1">
    <location>
        <begin position="594"/>
        <end position="609"/>
    </location>
</feature>
<dbReference type="Proteomes" id="UP000280935">
    <property type="component" value="Unassembled WGS sequence"/>
</dbReference>
<dbReference type="RefSeq" id="WP_125226839.1">
    <property type="nucleotide sequence ID" value="NZ_RQYT01000003.1"/>
</dbReference>
<feature type="compositionally biased region" description="Basic and acidic residues" evidence="1">
    <location>
        <begin position="565"/>
        <end position="586"/>
    </location>
</feature>
<evidence type="ECO:0000256" key="1">
    <source>
        <dbReference type="SAM" id="MobiDB-lite"/>
    </source>
</evidence>
<evidence type="ECO:0000313" key="2">
    <source>
        <dbReference type="EMBL" id="RRD50891.1"/>
    </source>
</evidence>
<feature type="compositionally biased region" description="Basic and acidic residues" evidence="1">
    <location>
        <begin position="720"/>
        <end position="739"/>
    </location>
</feature>
<name>A0A3P1WXC7_9ACTN</name>